<dbReference type="GO" id="GO:0005730">
    <property type="term" value="C:nucleolus"/>
    <property type="evidence" value="ECO:0007669"/>
    <property type="project" value="UniProtKB-SubCell"/>
</dbReference>
<dbReference type="STRING" id="86630.A0A367JCP6"/>
<evidence type="ECO:0000256" key="4">
    <source>
        <dbReference type="ARBA" id="ARBA00015339"/>
    </source>
</evidence>
<evidence type="ECO:0000256" key="1">
    <source>
        <dbReference type="ARBA" id="ARBA00003035"/>
    </source>
</evidence>
<comment type="caution">
    <text evidence="10">The sequence shown here is derived from an EMBL/GenBank/DDBJ whole genome shotgun (WGS) entry which is preliminary data.</text>
</comment>
<feature type="compositionally biased region" description="Acidic residues" evidence="8">
    <location>
        <begin position="30"/>
        <end position="44"/>
    </location>
</feature>
<keyword evidence="7" id="KW-0687">Ribonucleoprotein</keyword>
<dbReference type="GO" id="GO:0000027">
    <property type="term" value="P:ribosomal large subunit assembly"/>
    <property type="evidence" value="ECO:0007669"/>
    <property type="project" value="TreeGrafter"/>
</dbReference>
<organism evidence="10 11">
    <name type="scientific">Rhizopus azygosporus</name>
    <name type="common">Rhizopus microsporus var. azygosporus</name>
    <dbReference type="NCBI Taxonomy" id="86630"/>
    <lineage>
        <taxon>Eukaryota</taxon>
        <taxon>Fungi</taxon>
        <taxon>Fungi incertae sedis</taxon>
        <taxon>Mucoromycota</taxon>
        <taxon>Mucoromycotina</taxon>
        <taxon>Mucoromycetes</taxon>
        <taxon>Mucorales</taxon>
        <taxon>Mucorineae</taxon>
        <taxon>Rhizopodaceae</taxon>
        <taxon>Rhizopus</taxon>
    </lineage>
</organism>
<protein>
    <recommendedName>
        <fullName evidence="4">Ribosome assembly protein 3</fullName>
    </recommendedName>
</protein>
<dbReference type="PANTHER" id="PTHR28127:SF1">
    <property type="entry name" value="RIBOSOME ASSEMBLY PROTEIN 3"/>
    <property type="match status" value="1"/>
</dbReference>
<keyword evidence="6" id="KW-0539">Nucleus</keyword>
<evidence type="ECO:0000313" key="10">
    <source>
        <dbReference type="EMBL" id="RCH87655.1"/>
    </source>
</evidence>
<evidence type="ECO:0000256" key="7">
    <source>
        <dbReference type="ARBA" id="ARBA00023274"/>
    </source>
</evidence>
<accession>A0A367JCP6</accession>
<dbReference type="Pfam" id="PF14615">
    <property type="entry name" value="Rsa3"/>
    <property type="match status" value="1"/>
</dbReference>
<proteinExistence type="inferred from homology"/>
<comment type="function">
    <text evidence="1">Required for efficient biogenesis of the 60S ribosomal subunit.</text>
</comment>
<dbReference type="AlphaFoldDB" id="A0A367JCP6"/>
<feature type="compositionally biased region" description="Basic and acidic residues" evidence="8">
    <location>
        <begin position="13"/>
        <end position="29"/>
    </location>
</feature>
<feature type="region of interest" description="Disordered" evidence="8">
    <location>
        <begin position="1"/>
        <end position="106"/>
    </location>
</feature>
<reference evidence="10 11" key="1">
    <citation type="journal article" date="2018" name="G3 (Bethesda)">
        <title>Phylogenetic and Phylogenomic Definition of Rhizopus Species.</title>
        <authorList>
            <person name="Gryganskyi A.P."/>
            <person name="Golan J."/>
            <person name="Dolatabadi S."/>
            <person name="Mondo S."/>
            <person name="Robb S."/>
            <person name="Idnurm A."/>
            <person name="Muszewska A."/>
            <person name="Steczkiewicz K."/>
            <person name="Masonjones S."/>
            <person name="Liao H.L."/>
            <person name="Gajdeczka M.T."/>
            <person name="Anike F."/>
            <person name="Vuek A."/>
            <person name="Anishchenko I.M."/>
            <person name="Voigt K."/>
            <person name="de Hoog G.S."/>
            <person name="Smith M.E."/>
            <person name="Heitman J."/>
            <person name="Vilgalys R."/>
            <person name="Stajich J.E."/>
        </authorList>
    </citation>
    <scope>NUCLEOTIDE SEQUENCE [LARGE SCALE GENOMIC DNA]</scope>
    <source>
        <strain evidence="10 11">CBS 357.93</strain>
    </source>
</reference>
<evidence type="ECO:0000313" key="11">
    <source>
        <dbReference type="Proteomes" id="UP000252139"/>
    </source>
</evidence>
<evidence type="ECO:0000256" key="2">
    <source>
        <dbReference type="ARBA" id="ARBA00004604"/>
    </source>
</evidence>
<evidence type="ECO:0000256" key="5">
    <source>
        <dbReference type="ARBA" id="ARBA00022517"/>
    </source>
</evidence>
<feature type="compositionally biased region" description="Acidic residues" evidence="8">
    <location>
        <begin position="56"/>
        <end position="84"/>
    </location>
</feature>
<evidence type="ECO:0000256" key="8">
    <source>
        <dbReference type="SAM" id="MobiDB-lite"/>
    </source>
</evidence>
<gene>
    <name evidence="10" type="ORF">CU097_009224</name>
</gene>
<dbReference type="GO" id="GO:0030687">
    <property type="term" value="C:preribosome, large subunit precursor"/>
    <property type="evidence" value="ECO:0007669"/>
    <property type="project" value="TreeGrafter"/>
</dbReference>
<feature type="compositionally biased region" description="Basic and acidic residues" evidence="8">
    <location>
        <begin position="85"/>
        <end position="106"/>
    </location>
</feature>
<dbReference type="InterPro" id="IPR051898">
    <property type="entry name" value="Ribosome_Assembly_3"/>
</dbReference>
<feature type="domain" description="Ribosome-assembly protein 3 C-terminal" evidence="9">
    <location>
        <begin position="106"/>
        <end position="151"/>
    </location>
</feature>
<dbReference type="PANTHER" id="PTHR28127">
    <property type="entry name" value="RIBOSOME ASSEMBLY PROTEIN 3"/>
    <property type="match status" value="1"/>
</dbReference>
<comment type="similarity">
    <text evidence="3">Belongs to the RSA3 family.</text>
</comment>
<evidence type="ECO:0000256" key="6">
    <source>
        <dbReference type="ARBA" id="ARBA00023242"/>
    </source>
</evidence>
<dbReference type="EMBL" id="PJQL01001614">
    <property type="protein sequence ID" value="RCH87655.1"/>
    <property type="molecule type" value="Genomic_DNA"/>
</dbReference>
<evidence type="ECO:0000256" key="3">
    <source>
        <dbReference type="ARBA" id="ARBA00006256"/>
    </source>
</evidence>
<keyword evidence="11" id="KW-1185">Reference proteome</keyword>
<sequence length="169" mass="19431">MVKSKKRAASANIEREPVKAPKRQDKIDKENEESLFDNLDEEMDPKELEHVLKQVDEDDGSIVDTFMDETEDQDTEEEEEEKEEEKDSNNDDDNMPQKDKTSSERFRDLFMTKITQAFSTDLDQIRQEPGLDGPRLNVLIDSLEAGIDIFSSIEKEIVLADEEKTSSSL</sequence>
<keyword evidence="5" id="KW-0690">Ribosome biogenesis</keyword>
<dbReference type="OrthoDB" id="69550at2759"/>
<comment type="subcellular location">
    <subcellularLocation>
        <location evidence="2">Nucleus</location>
        <location evidence="2">Nucleolus</location>
    </subcellularLocation>
</comment>
<name>A0A367JCP6_RHIAZ</name>
<dbReference type="InterPro" id="IPR028217">
    <property type="entry name" value="Rsa3_C"/>
</dbReference>
<evidence type="ECO:0000259" key="9">
    <source>
        <dbReference type="Pfam" id="PF14615"/>
    </source>
</evidence>
<feature type="compositionally biased region" description="Basic and acidic residues" evidence="8">
    <location>
        <begin position="45"/>
        <end position="55"/>
    </location>
</feature>
<dbReference type="Proteomes" id="UP000252139">
    <property type="component" value="Unassembled WGS sequence"/>
</dbReference>